<feature type="compositionally biased region" description="Low complexity" evidence="1">
    <location>
        <begin position="1385"/>
        <end position="1395"/>
    </location>
</feature>
<feature type="compositionally biased region" description="Pro residues" evidence="1">
    <location>
        <begin position="981"/>
        <end position="994"/>
    </location>
</feature>
<keyword evidence="3" id="KW-1185">Reference proteome</keyword>
<feature type="compositionally biased region" description="Polar residues" evidence="1">
    <location>
        <begin position="1135"/>
        <end position="1148"/>
    </location>
</feature>
<feature type="compositionally biased region" description="Polar residues" evidence="1">
    <location>
        <begin position="878"/>
        <end position="898"/>
    </location>
</feature>
<evidence type="ECO:0000313" key="3">
    <source>
        <dbReference type="Proteomes" id="UP000292702"/>
    </source>
</evidence>
<feature type="compositionally biased region" description="Basic and acidic residues" evidence="1">
    <location>
        <begin position="1362"/>
        <end position="1383"/>
    </location>
</feature>
<feature type="region of interest" description="Disordered" evidence="1">
    <location>
        <begin position="1"/>
        <end position="284"/>
    </location>
</feature>
<feature type="compositionally biased region" description="Low complexity" evidence="1">
    <location>
        <begin position="1238"/>
        <end position="1252"/>
    </location>
</feature>
<feature type="region of interest" description="Disordered" evidence="1">
    <location>
        <begin position="1059"/>
        <end position="1461"/>
    </location>
</feature>
<dbReference type="Proteomes" id="UP000292702">
    <property type="component" value="Unassembled WGS sequence"/>
</dbReference>
<feature type="compositionally biased region" description="Low complexity" evidence="1">
    <location>
        <begin position="1214"/>
        <end position="1227"/>
    </location>
</feature>
<feature type="compositionally biased region" description="Pro residues" evidence="1">
    <location>
        <begin position="702"/>
        <end position="712"/>
    </location>
</feature>
<organism evidence="2 3">
    <name type="scientific">Steccherinum ochraceum</name>
    <dbReference type="NCBI Taxonomy" id="92696"/>
    <lineage>
        <taxon>Eukaryota</taxon>
        <taxon>Fungi</taxon>
        <taxon>Dikarya</taxon>
        <taxon>Basidiomycota</taxon>
        <taxon>Agaricomycotina</taxon>
        <taxon>Agaricomycetes</taxon>
        <taxon>Polyporales</taxon>
        <taxon>Steccherinaceae</taxon>
        <taxon>Steccherinum</taxon>
    </lineage>
</organism>
<protein>
    <submittedName>
        <fullName evidence="2">Uncharacterized protein</fullName>
    </submittedName>
</protein>
<feature type="region of interest" description="Disordered" evidence="1">
    <location>
        <begin position="928"/>
        <end position="1008"/>
    </location>
</feature>
<feature type="compositionally biased region" description="Low complexity" evidence="1">
    <location>
        <begin position="744"/>
        <end position="756"/>
    </location>
</feature>
<feature type="compositionally biased region" description="Low complexity" evidence="1">
    <location>
        <begin position="1105"/>
        <end position="1115"/>
    </location>
</feature>
<evidence type="ECO:0000313" key="2">
    <source>
        <dbReference type="EMBL" id="TCD70738.1"/>
    </source>
</evidence>
<feature type="region of interest" description="Disordered" evidence="1">
    <location>
        <begin position="853"/>
        <end position="898"/>
    </location>
</feature>
<name>A0A4R0S0W9_9APHY</name>
<accession>A0A4R0S0W9</accession>
<feature type="region of interest" description="Disordered" evidence="1">
    <location>
        <begin position="307"/>
        <end position="795"/>
    </location>
</feature>
<sequence length="1504" mass="161687">MQSNSPLPTLNIFDHIDDNDNDNRYGNDGQSGRRRPPFKAYCSGMSVQASGTSMTRTQRPFTDLPRVDPTEVWDDDFEFNQNNEDSGHRNTRRSTTSTQNNEDWDDEPRTSTSNSTPLKDRKNVPKADTSLLHWAEPGPSTPSRKPTAHTENWDDDFQDRTDSPLYPHGSDVSPRSRKSRRRVHVPETENWDDEFEAGGPNPHSPFGKSTRWDSSSSSDEDFGSGSKEDDRTVTSRSRRATLPMHAPGGTPPPPVPSIPATLLGISDPSPFPRSPTASVFSVPVSSAGGRESIAYSYSSTAHLALRPTTSGSSFSALPPSPPIHRERERRRLRKKSRPPRLDDNIYELDDRAGADIPTTRPSLSEAESPADVSVSLPEPPAVDPNMPLTNKPTGLVSRIGSVGKKWGASRKKRASTGPGELSQHMAPETPRGPAASSSPPSATTSRTGWFFRHGGAGAGSGSPPAHQTALPLKHEKSVDRLLSMVGVDPDSPSRRRRAKEKEGELGASASEDGHVTRNGSPQPGPSLLFGTPRRPTSMAIPNHPKSSSRCRGSRHASYGQTPRTASSSRSSSKQRSASASVEEFEKNQHSQRGDKSIVIQEHPLPVRREGGEAEKAPTEGHRSFMGGMRRISLGSKHKRNQSTVPEPQTKSKPRRSRSRERPSTSTAATAVSMVPDRSDDATPRPPSRLTRPSGDSLLPPIELQPPSPPRPARAPHSLATSVSEPAPSIPGIESLLNPIPLKASSSGDTSTSSDGGQPVSPTIRARPPASPQQSASLGRSAIPPKDPVTGIVPRRNSLGDLKIPARISQAQVGLKRDLTMVRDFAASVEQLKELQAMYSSLIAEVQALLLSTAPPDPPPQSRAISPTLFNLPRPGSRARSNTNPQASLSTQSLNQASNHRQMTTAFRNIMSKYHISWECAELLIELGGGPPASEGTSSPPPGQAPGDQPCASSVGSNAVPVPPPQSRERAVTLAGDEPKPHIPAPGPVSPPIASPPHTSQWRASTGRHDLSQRQLLLLREMLNNGPDGGGTSYMGLDYHIPEEEVNKAWRWGDAMSSTVTLPSEDSSHPDPGEGGRISPKKKRRSSRLGMRGLRDMLKSLKRSYTEQSSQSAQSSRPPPLPLPLPVPPSTTSIPASTDSSLNLPSESQAKLPRPQSMIQRRRAKTSTGPESMKSLRENHHPNSPYGTAPPHKSSPRRPSLASIFRLSQKHKTQASAPGASPSSANSGRELSVEDVLHTGSSSSGHITGGTNTPEEEDWDRVDSASDLDLASRAFGINVTDGTATVRGKKGRSPYLQQPQDKAASGVFPETPKRTPNPSQSSIFAGSSESPQKSAHPPLPSHSPSASVSAQTAHYYRSAKLSNVRELKESDTDAATPHKPERQSRRISGSSSKGKQAPSPSPNRKGDRPVSRASRRGLQGSMRSTPPQTWMSQGHGYSPELQASGLPFNAPPPPPVPLDAPSGLALSMTPENIKPLLENAREVHTKCHECIEELKGLLAARQLVE</sequence>
<feature type="compositionally biased region" description="Polar residues" evidence="1">
    <location>
        <begin position="1420"/>
        <end position="1431"/>
    </location>
</feature>
<feature type="compositionally biased region" description="Basic and acidic residues" evidence="1">
    <location>
        <begin position="604"/>
        <end position="622"/>
    </location>
</feature>
<feature type="compositionally biased region" description="Low complexity" evidence="1">
    <location>
        <begin position="687"/>
        <end position="701"/>
    </location>
</feature>
<reference evidence="2 3" key="1">
    <citation type="submission" date="2018-11" db="EMBL/GenBank/DDBJ databases">
        <title>Genome assembly of Steccherinum ochraceum LE-BIN_3174, the white-rot fungus of the Steccherinaceae family (The Residual Polyporoid clade, Polyporales, Basidiomycota).</title>
        <authorList>
            <person name="Fedorova T.V."/>
            <person name="Glazunova O.A."/>
            <person name="Landesman E.O."/>
            <person name="Moiseenko K.V."/>
            <person name="Psurtseva N.V."/>
            <person name="Savinova O.S."/>
            <person name="Shakhova N.V."/>
            <person name="Tyazhelova T.V."/>
            <person name="Vasina D.V."/>
        </authorList>
    </citation>
    <scope>NUCLEOTIDE SEQUENCE [LARGE SCALE GENOMIC DNA]</scope>
    <source>
        <strain evidence="2 3">LE-BIN_3174</strain>
    </source>
</reference>
<evidence type="ECO:0000256" key="1">
    <source>
        <dbReference type="SAM" id="MobiDB-lite"/>
    </source>
</evidence>
<feature type="compositionally biased region" description="Basic and acidic residues" evidence="1">
    <location>
        <begin position="14"/>
        <end position="25"/>
    </location>
</feature>
<feature type="compositionally biased region" description="Pro residues" evidence="1">
    <location>
        <begin position="1448"/>
        <end position="1457"/>
    </location>
</feature>
<feature type="compositionally biased region" description="Basic and acidic residues" evidence="1">
    <location>
        <begin position="583"/>
        <end position="595"/>
    </location>
</feature>
<dbReference type="EMBL" id="RWJN01000016">
    <property type="protein sequence ID" value="TCD70738.1"/>
    <property type="molecule type" value="Genomic_DNA"/>
</dbReference>
<feature type="compositionally biased region" description="Low complexity" evidence="1">
    <location>
        <begin position="563"/>
        <end position="580"/>
    </location>
</feature>
<feature type="compositionally biased region" description="Pro residues" evidence="1">
    <location>
        <begin position="1116"/>
        <end position="1128"/>
    </location>
</feature>
<feature type="compositionally biased region" description="Polar residues" evidence="1">
    <location>
        <begin position="1313"/>
        <end position="1332"/>
    </location>
</feature>
<comment type="caution">
    <text evidence="2">The sequence shown here is derived from an EMBL/GenBank/DDBJ whole genome shotgun (WGS) entry which is preliminary data.</text>
</comment>
<feature type="compositionally biased region" description="Basic and acidic residues" evidence="1">
    <location>
        <begin position="966"/>
        <end position="980"/>
    </location>
</feature>
<gene>
    <name evidence="2" type="ORF">EIP91_002114</name>
</gene>
<feature type="compositionally biased region" description="Basic and acidic residues" evidence="1">
    <location>
        <begin position="339"/>
        <end position="353"/>
    </location>
</feature>
<dbReference type="OrthoDB" id="2554322at2759"/>
<feature type="compositionally biased region" description="Polar residues" evidence="1">
    <location>
        <begin position="45"/>
        <end position="60"/>
    </location>
</feature>
<feature type="compositionally biased region" description="Basic residues" evidence="1">
    <location>
        <begin position="327"/>
        <end position="338"/>
    </location>
</feature>
<feature type="compositionally biased region" description="Low complexity" evidence="1">
    <location>
        <begin position="429"/>
        <end position="448"/>
    </location>
</feature>
<proteinExistence type="predicted"/>